<dbReference type="EMBL" id="FNRA01000004">
    <property type="protein sequence ID" value="SEA66348.1"/>
    <property type="molecule type" value="Genomic_DNA"/>
</dbReference>
<dbReference type="RefSeq" id="WP_090556408.1">
    <property type="nucleotide sequence ID" value="NZ_FNRA01000004.1"/>
</dbReference>
<protein>
    <submittedName>
        <fullName evidence="1">Uncharacterized protein</fullName>
    </submittedName>
</protein>
<name>A0A1H4D185_9SPHI</name>
<dbReference type="Proteomes" id="UP000198850">
    <property type="component" value="Unassembled WGS sequence"/>
</dbReference>
<keyword evidence="2" id="KW-1185">Reference proteome</keyword>
<organism evidence="1 2">
    <name type="scientific">Pedobacter hartonius</name>
    <dbReference type="NCBI Taxonomy" id="425514"/>
    <lineage>
        <taxon>Bacteria</taxon>
        <taxon>Pseudomonadati</taxon>
        <taxon>Bacteroidota</taxon>
        <taxon>Sphingobacteriia</taxon>
        <taxon>Sphingobacteriales</taxon>
        <taxon>Sphingobacteriaceae</taxon>
        <taxon>Pedobacter</taxon>
    </lineage>
</organism>
<evidence type="ECO:0000313" key="2">
    <source>
        <dbReference type="Proteomes" id="UP000198850"/>
    </source>
</evidence>
<reference evidence="1 2" key="1">
    <citation type="submission" date="2016-10" db="EMBL/GenBank/DDBJ databases">
        <authorList>
            <person name="de Groot N.N."/>
        </authorList>
    </citation>
    <scope>NUCLEOTIDE SEQUENCE [LARGE SCALE GENOMIC DNA]</scope>
    <source>
        <strain evidence="1 2">DSM 19033</strain>
    </source>
</reference>
<evidence type="ECO:0000313" key="1">
    <source>
        <dbReference type="EMBL" id="SEA66348.1"/>
    </source>
</evidence>
<dbReference type="AlphaFoldDB" id="A0A1H4D185"/>
<sequence>MKTIISIFTLICIVLTGHGQDLKFGHLSPLSLKEKFTDRTIPVTFSLENAVQDCDLTVKVNEEKTSATIGRDYVLPLQNPYHLTAANGYQGHFDFTIRADLFTEAREDVTLTFSYPDQAGVNKEIEYVLYLFDLNDSTSNDPQYTPEESQKNKRLSFEIFTGGTLDFFDNLRFQDIGGEFHVNANDIAGKDNRWGGFLGVSNFQNFSIDSSRNDVRMERVRVDTTGPYINGQTRYSEGTFVDHTRVSINQWSYYINPTWRINRQSSDFFNMYLSLRLEALRTATTTSFITDTLYTDVTNRPLGENPVFQTGKGIIPKSVTEVHTNGFYSIGVPMFLNSKDKFKLYFDPNIGLSKYTFSSYVLNESRISLSKILISQLRAFYLFRLRITEQLSGLGITVGGEIRGFLPSYEPIINLYIGVRANISTLLRSPVQ</sequence>
<proteinExistence type="predicted"/>
<dbReference type="OrthoDB" id="1494544at2"/>
<accession>A0A1H4D185</accession>
<gene>
    <name evidence="1" type="ORF">SAMN05443550_104281</name>
</gene>